<dbReference type="Pfam" id="PF00004">
    <property type="entry name" value="AAA"/>
    <property type="match status" value="1"/>
</dbReference>
<dbReference type="CDD" id="cd00009">
    <property type="entry name" value="AAA"/>
    <property type="match status" value="1"/>
</dbReference>
<dbReference type="PANTHER" id="PTHR43392:SF2">
    <property type="entry name" value="AAA-TYPE ATPASE FAMILY PROTEIN _ ANKYRIN REPEAT FAMILY PROTEIN"/>
    <property type="match status" value="1"/>
</dbReference>
<evidence type="ECO:0000259" key="4">
    <source>
        <dbReference type="SMART" id="SM00382"/>
    </source>
</evidence>
<dbReference type="InterPro" id="IPR029024">
    <property type="entry name" value="TerB-like"/>
</dbReference>
<evidence type="ECO:0000313" key="5">
    <source>
        <dbReference type="EMBL" id="QQL45679.1"/>
    </source>
</evidence>
<dbReference type="KEGG" id="soa:G3M56_003565"/>
<protein>
    <submittedName>
        <fullName evidence="5">AAA family ATPase</fullName>
    </submittedName>
</protein>
<evidence type="ECO:0000256" key="1">
    <source>
        <dbReference type="ARBA" id="ARBA00010378"/>
    </source>
</evidence>
<feature type="domain" description="AAA+ ATPase" evidence="4">
    <location>
        <begin position="217"/>
        <end position="355"/>
    </location>
</feature>
<keyword evidence="2" id="KW-0547">Nucleotide-binding</keyword>
<name>A0A6B3L7C5_9BACT</name>
<dbReference type="Gene3D" id="1.10.8.60">
    <property type="match status" value="1"/>
</dbReference>
<dbReference type="InterPro" id="IPR041627">
    <property type="entry name" value="AAA_lid_6"/>
</dbReference>
<dbReference type="GO" id="GO:0005524">
    <property type="term" value="F:ATP binding"/>
    <property type="evidence" value="ECO:0007669"/>
    <property type="project" value="UniProtKB-KW"/>
</dbReference>
<dbReference type="SUPFAM" id="SSF158682">
    <property type="entry name" value="TerB-like"/>
    <property type="match status" value="1"/>
</dbReference>
<dbReference type="InterPro" id="IPR003959">
    <property type="entry name" value="ATPase_AAA_core"/>
</dbReference>
<organism evidence="5 6">
    <name type="scientific">Sulfuriroseicoccus oceanibius</name>
    <dbReference type="NCBI Taxonomy" id="2707525"/>
    <lineage>
        <taxon>Bacteria</taxon>
        <taxon>Pseudomonadati</taxon>
        <taxon>Verrucomicrobiota</taxon>
        <taxon>Verrucomicrobiia</taxon>
        <taxon>Verrucomicrobiales</taxon>
        <taxon>Verrucomicrobiaceae</taxon>
        <taxon>Sulfuriroseicoccus</taxon>
    </lineage>
</organism>
<dbReference type="InterPro" id="IPR003593">
    <property type="entry name" value="AAA+_ATPase"/>
</dbReference>
<dbReference type="RefSeq" id="WP_164365007.1">
    <property type="nucleotide sequence ID" value="NZ_CP066776.1"/>
</dbReference>
<dbReference type="CDD" id="cd07177">
    <property type="entry name" value="terB_like"/>
    <property type="match status" value="1"/>
</dbReference>
<dbReference type="InterPro" id="IPR000641">
    <property type="entry name" value="CbxX/CfxQ"/>
</dbReference>
<dbReference type="SUPFAM" id="SSF52540">
    <property type="entry name" value="P-loop containing nucleoside triphosphate hydrolases"/>
    <property type="match status" value="1"/>
</dbReference>
<evidence type="ECO:0000256" key="3">
    <source>
        <dbReference type="ARBA" id="ARBA00022840"/>
    </source>
</evidence>
<accession>A0A6B3L7C5</accession>
<keyword evidence="3" id="KW-0067">ATP-binding</keyword>
<evidence type="ECO:0000313" key="6">
    <source>
        <dbReference type="Proteomes" id="UP000475117"/>
    </source>
</evidence>
<proteinExistence type="inferred from homology"/>
<dbReference type="FunFam" id="3.40.50.300:FF:000216">
    <property type="entry name" value="Type VII secretion ATPase EccA"/>
    <property type="match status" value="1"/>
</dbReference>
<dbReference type="Proteomes" id="UP000475117">
    <property type="component" value="Chromosome"/>
</dbReference>
<dbReference type="Gene3D" id="3.40.50.300">
    <property type="entry name" value="P-loop containing nucleotide triphosphate hydrolases"/>
    <property type="match status" value="1"/>
</dbReference>
<gene>
    <name evidence="5" type="ORF">G3M56_003565</name>
</gene>
<sequence length="448" mass="49176">MPETLAYRCTQGAAELMHGLVASEGIAPLDLDYELWFVVFLSSRIDGGLSEREKRYARAVAAQLGWSSAHEHLLDGRIMSQPSYDLSAVRYGREHAAWGELLFRVAVGAALADGGMNYEEEIFIENLAHELLSDQGRAAEVIAWAQGRGELELPKVEGEKPADSQVGEVPEESLEECLDALNSLVGLDSIKKEVEKLVSYITIRKAREEHSLQVLGMSLHMVFAGNPGTGKTTVGRIIGRIFKALGVLEKGHLVETDRLGLVGQFVGHTAKKTDDVVRSALDGVLFIDEAYALLGGGENDFGQEAIDTLVKRMEDYRERLVVVVAGYPDEMDEFIDSNPGLHSRFNLHFDFEDYSGEQLLGIMRILCDKNQYQLAADAEAYLEKSLAAEVESAGQGFGNGRHVRNLFESAVRAQAVRLAMGGDQWTKEQLKELVARDFGASSEVVGEA</sequence>
<evidence type="ECO:0000256" key="2">
    <source>
        <dbReference type="ARBA" id="ARBA00022741"/>
    </source>
</evidence>
<dbReference type="PRINTS" id="PR00819">
    <property type="entry name" value="CBXCFQXSUPER"/>
</dbReference>
<dbReference type="PANTHER" id="PTHR43392">
    <property type="entry name" value="AAA-TYPE ATPASE FAMILY PROTEIN / ANKYRIN REPEAT FAMILY PROTEIN"/>
    <property type="match status" value="1"/>
</dbReference>
<dbReference type="InterPro" id="IPR050773">
    <property type="entry name" value="CbxX/CfxQ_RuBisCO_ESX"/>
</dbReference>
<dbReference type="SMART" id="SM00382">
    <property type="entry name" value="AAA"/>
    <property type="match status" value="1"/>
</dbReference>
<comment type="similarity">
    <text evidence="1">Belongs to the CbxX/CfxQ family.</text>
</comment>
<dbReference type="AlphaFoldDB" id="A0A6B3L7C5"/>
<dbReference type="EMBL" id="CP066776">
    <property type="protein sequence ID" value="QQL45679.1"/>
    <property type="molecule type" value="Genomic_DNA"/>
</dbReference>
<reference evidence="5 6" key="1">
    <citation type="submission" date="2020-12" db="EMBL/GenBank/DDBJ databases">
        <title>Sulforoseuscoccus oceanibium gen. nov., sp. nov., a representative of the phylum Verrucomicrobia with special cytoplasmic membrane, and proposal of Sulforoseuscoccusaceae fam. nov.</title>
        <authorList>
            <person name="Xi F."/>
        </authorList>
    </citation>
    <scope>NUCLEOTIDE SEQUENCE [LARGE SCALE GENOMIC DNA]</scope>
    <source>
        <strain evidence="5 6">T37</strain>
    </source>
</reference>
<keyword evidence="6" id="KW-1185">Reference proteome</keyword>
<dbReference type="GO" id="GO:0016887">
    <property type="term" value="F:ATP hydrolysis activity"/>
    <property type="evidence" value="ECO:0007669"/>
    <property type="project" value="InterPro"/>
</dbReference>
<dbReference type="Pfam" id="PF17866">
    <property type="entry name" value="AAA_lid_6"/>
    <property type="match status" value="1"/>
</dbReference>
<dbReference type="InterPro" id="IPR027417">
    <property type="entry name" value="P-loop_NTPase"/>
</dbReference>